<keyword evidence="2" id="KW-0479">Metal-binding</keyword>
<organism evidence="9 10">
    <name type="scientific">Exophiala aquamarina CBS 119918</name>
    <dbReference type="NCBI Taxonomy" id="1182545"/>
    <lineage>
        <taxon>Eukaryota</taxon>
        <taxon>Fungi</taxon>
        <taxon>Dikarya</taxon>
        <taxon>Ascomycota</taxon>
        <taxon>Pezizomycotina</taxon>
        <taxon>Eurotiomycetes</taxon>
        <taxon>Chaetothyriomycetidae</taxon>
        <taxon>Chaetothyriales</taxon>
        <taxon>Herpotrichiellaceae</taxon>
        <taxon>Exophiala</taxon>
    </lineage>
</organism>
<keyword evidence="5" id="KW-0804">Transcription</keyword>
<keyword evidence="3" id="KW-0805">Transcription regulation</keyword>
<dbReference type="PANTHER" id="PTHR31845">
    <property type="entry name" value="FINGER DOMAIN PROTEIN, PUTATIVE-RELATED"/>
    <property type="match status" value="1"/>
</dbReference>
<dbReference type="Proteomes" id="UP000027920">
    <property type="component" value="Unassembled WGS sequence"/>
</dbReference>
<evidence type="ECO:0000256" key="6">
    <source>
        <dbReference type="ARBA" id="ARBA00023242"/>
    </source>
</evidence>
<dbReference type="GeneID" id="25277258"/>
<dbReference type="GO" id="GO:0005634">
    <property type="term" value="C:nucleus"/>
    <property type="evidence" value="ECO:0007669"/>
    <property type="project" value="UniProtKB-SubCell"/>
</dbReference>
<dbReference type="PANTHER" id="PTHR31845:SF21">
    <property type="entry name" value="REGULATORY PROTEIN LEU3"/>
    <property type="match status" value="1"/>
</dbReference>
<keyword evidence="6" id="KW-0539">Nucleus</keyword>
<evidence type="ECO:0000256" key="5">
    <source>
        <dbReference type="ARBA" id="ARBA00023163"/>
    </source>
</evidence>
<evidence type="ECO:0000313" key="10">
    <source>
        <dbReference type="Proteomes" id="UP000027920"/>
    </source>
</evidence>
<evidence type="ECO:0000256" key="4">
    <source>
        <dbReference type="ARBA" id="ARBA00023125"/>
    </source>
</evidence>
<keyword evidence="10" id="KW-1185">Reference proteome</keyword>
<dbReference type="SMART" id="SM00066">
    <property type="entry name" value="GAL4"/>
    <property type="match status" value="1"/>
</dbReference>
<gene>
    <name evidence="9" type="ORF">A1O9_02313</name>
</gene>
<name>A0A072PLZ9_9EURO</name>
<dbReference type="GO" id="GO:0006351">
    <property type="term" value="P:DNA-templated transcription"/>
    <property type="evidence" value="ECO:0007669"/>
    <property type="project" value="InterPro"/>
</dbReference>
<feature type="domain" description="Zn(2)-C6 fungal-type" evidence="8">
    <location>
        <begin position="5"/>
        <end position="38"/>
    </location>
</feature>
<dbReference type="GO" id="GO:0000976">
    <property type="term" value="F:transcription cis-regulatory region binding"/>
    <property type="evidence" value="ECO:0007669"/>
    <property type="project" value="TreeGrafter"/>
</dbReference>
<dbReference type="Pfam" id="PF04082">
    <property type="entry name" value="Fungal_trans"/>
    <property type="match status" value="1"/>
</dbReference>
<dbReference type="InterPro" id="IPR051089">
    <property type="entry name" value="prtT"/>
</dbReference>
<dbReference type="CDD" id="cd00067">
    <property type="entry name" value="GAL4"/>
    <property type="match status" value="1"/>
</dbReference>
<evidence type="ECO:0000256" key="3">
    <source>
        <dbReference type="ARBA" id="ARBA00023015"/>
    </source>
</evidence>
<protein>
    <recommendedName>
        <fullName evidence="8">Zn(2)-C6 fungal-type domain-containing protein</fullName>
    </recommendedName>
</protein>
<proteinExistence type="predicted"/>
<dbReference type="RefSeq" id="XP_013263342.1">
    <property type="nucleotide sequence ID" value="XM_013407888.1"/>
</dbReference>
<dbReference type="PROSITE" id="PS50048">
    <property type="entry name" value="ZN2_CY6_FUNGAL_2"/>
    <property type="match status" value="1"/>
</dbReference>
<evidence type="ECO:0000256" key="1">
    <source>
        <dbReference type="ARBA" id="ARBA00004123"/>
    </source>
</evidence>
<accession>A0A072PLZ9</accession>
<dbReference type="EMBL" id="AMGV01000002">
    <property type="protein sequence ID" value="KEF60752.1"/>
    <property type="molecule type" value="Genomic_DNA"/>
</dbReference>
<dbReference type="Pfam" id="PF00172">
    <property type="entry name" value="Zn_clus"/>
    <property type="match status" value="1"/>
</dbReference>
<evidence type="ECO:0000256" key="2">
    <source>
        <dbReference type="ARBA" id="ARBA00022723"/>
    </source>
</evidence>
<dbReference type="SUPFAM" id="SSF57701">
    <property type="entry name" value="Zn2/Cys6 DNA-binding domain"/>
    <property type="match status" value="1"/>
</dbReference>
<dbReference type="InterPro" id="IPR036864">
    <property type="entry name" value="Zn2-C6_fun-type_DNA-bd_sf"/>
</dbReference>
<evidence type="ECO:0000256" key="7">
    <source>
        <dbReference type="SAM" id="MobiDB-lite"/>
    </source>
</evidence>
<reference evidence="9 10" key="1">
    <citation type="submission" date="2013-03" db="EMBL/GenBank/DDBJ databases">
        <title>The Genome Sequence of Exophiala aquamarina CBS 119918.</title>
        <authorList>
            <consortium name="The Broad Institute Genomics Platform"/>
            <person name="Cuomo C."/>
            <person name="de Hoog S."/>
            <person name="Gorbushina A."/>
            <person name="Walker B."/>
            <person name="Young S.K."/>
            <person name="Zeng Q."/>
            <person name="Gargeya S."/>
            <person name="Fitzgerald M."/>
            <person name="Haas B."/>
            <person name="Abouelleil A."/>
            <person name="Allen A.W."/>
            <person name="Alvarado L."/>
            <person name="Arachchi H.M."/>
            <person name="Berlin A.M."/>
            <person name="Chapman S.B."/>
            <person name="Gainer-Dewar J."/>
            <person name="Goldberg J."/>
            <person name="Griggs A."/>
            <person name="Gujja S."/>
            <person name="Hansen M."/>
            <person name="Howarth C."/>
            <person name="Imamovic A."/>
            <person name="Ireland A."/>
            <person name="Larimer J."/>
            <person name="McCowan C."/>
            <person name="Murphy C."/>
            <person name="Pearson M."/>
            <person name="Poon T.W."/>
            <person name="Priest M."/>
            <person name="Roberts A."/>
            <person name="Saif S."/>
            <person name="Shea T."/>
            <person name="Sisk P."/>
            <person name="Sykes S."/>
            <person name="Wortman J."/>
            <person name="Nusbaum C."/>
            <person name="Birren B."/>
        </authorList>
    </citation>
    <scope>NUCLEOTIDE SEQUENCE [LARGE SCALE GENOMIC DNA]</scope>
    <source>
        <strain evidence="9 10">CBS 119918</strain>
    </source>
</reference>
<dbReference type="PROSITE" id="PS00463">
    <property type="entry name" value="ZN2_CY6_FUNGAL_1"/>
    <property type="match status" value="1"/>
</dbReference>
<evidence type="ECO:0000313" key="9">
    <source>
        <dbReference type="EMBL" id="KEF60752.1"/>
    </source>
</evidence>
<comment type="subcellular location">
    <subcellularLocation>
        <location evidence="1">Nucleus</location>
    </subcellularLocation>
</comment>
<sequence length="541" mass="60769">MRPKACVKCRQWKTKCSLSEGSTDGCSRCQSLKIPCVFDASYKRNSKRISVPTTPSEPQELRQGYTDIRASTTRNNATAQEIVLPTDWSTLVPTSLPSDTPQPISKPPESRENGIQIGNVSISPAQATEYFRIYFLRCHQYLPFKMATTSPKEVRARSPLLFWVICAVASTWKIHPELQSMIKMMVQGTLYSTMHTVDAVQALLILCLWPSPISSLNEDPSYYLSGLATQISLQLGLHRPSLLHSHQYLQEMLSRNDDTEVKLTTCLACFVVHQLQSAARGLPPLSQVDFHLLKSLDNPVVHPNLSQLCRICYVMSQTTEAICAKSSTPSGMLEPDARLNMVGLCDQQFATLQQQHLQYMSEVVEIVFLNARLQLWSFALLPDISSLQGAQGYVSKAQRDAVNLIDLCCDRNLAVAPFHIRHAMSYSGFVLVSALQSRQLEDCDVARHNLERVCQALEAINCGPNDISHKASQILRELPNLEYSTDRQPIQSRMGATLLYDSLRRYYEHKHLSDSLSQQNGDQMRAFDLDGIDWCSLSLLL</sequence>
<dbReference type="VEuPathDB" id="FungiDB:A1O9_02313"/>
<evidence type="ECO:0000259" key="8">
    <source>
        <dbReference type="PROSITE" id="PS50048"/>
    </source>
</evidence>
<dbReference type="AlphaFoldDB" id="A0A072PLZ9"/>
<dbReference type="Gene3D" id="4.10.240.10">
    <property type="entry name" value="Zn(2)-C6 fungal-type DNA-binding domain"/>
    <property type="match status" value="1"/>
</dbReference>
<dbReference type="GO" id="GO:0000981">
    <property type="term" value="F:DNA-binding transcription factor activity, RNA polymerase II-specific"/>
    <property type="evidence" value="ECO:0007669"/>
    <property type="project" value="InterPro"/>
</dbReference>
<feature type="region of interest" description="Disordered" evidence="7">
    <location>
        <begin position="95"/>
        <end position="115"/>
    </location>
</feature>
<dbReference type="HOGENOM" id="CLU_011455_3_2_1"/>
<dbReference type="STRING" id="1182545.A0A072PLZ9"/>
<dbReference type="InterPro" id="IPR001138">
    <property type="entry name" value="Zn2Cys6_DnaBD"/>
</dbReference>
<keyword evidence="4" id="KW-0238">DNA-binding</keyword>
<dbReference type="OrthoDB" id="3163292at2759"/>
<dbReference type="CDD" id="cd12148">
    <property type="entry name" value="fungal_TF_MHR"/>
    <property type="match status" value="1"/>
</dbReference>
<comment type="caution">
    <text evidence="9">The sequence shown here is derived from an EMBL/GenBank/DDBJ whole genome shotgun (WGS) entry which is preliminary data.</text>
</comment>
<dbReference type="InterPro" id="IPR007219">
    <property type="entry name" value="XnlR_reg_dom"/>
</dbReference>
<dbReference type="GO" id="GO:0008270">
    <property type="term" value="F:zinc ion binding"/>
    <property type="evidence" value="ECO:0007669"/>
    <property type="project" value="InterPro"/>
</dbReference>